<gene>
    <name evidence="3" type="ORF">FQY83_15980</name>
</gene>
<sequence>MTIGGIPGASVARGRQWWIAARCALCCNSSAIPGGVPMSRILRAAFAAVLLLSASLASSQDAAPTVAGPDALPTEAVADAPAPRAIDAADLSAYVDGLVDAAMARDGIAGVTVAVVDREGPLLLRGYGISALSPRREVDADGTLFRIASISKTFTYLLGLQLVDEGRLDLDKPVNDYLPDALKLPDDGWPPVLVRHLFTHTAGFEDSAMGHLFVDRAERVLTTTEYLQRHRPKRVRAPGTFAVYSNYSVALLGALVAQVSGTPFDALAERRLFQPMGMRLTTFREPLRESDPRNAGPAFEGRWSEGFRRSGGAFKPQVFEHVAHAGPAGGASSTAADMGRYMRMLLRGGELDGLQVLSPSQHARLLGEPLFRNAPQVGGFSYGFFDTRVGALRVLGHGGATSWFHSMMSVAPEAGVGIFVSTNTDTGRRFAAQLPEKVLERYFERARTPPPAAAPEGFDASRFAGSYNGKRGNYSSAERALLLTTVQVAAAEDNSLVVTAGGDSRRWVPESGLVFRAAEGPGRIVFYEDEDGGIAGFGNASGHNVFERAGTLQQGGTLLSVLGLAGAVSLLVLVGGWLRRGRRDPAAPASRRAAFWLYVTALAWLAFVALVLVYVQGATADETAVFYGYPGTLLTALLWSTPVLFVLVLVDVLHLRAAWRAKGWGLWRKLRHTLAVAVYVLAAYMLWAWNLVGWKL</sequence>
<dbReference type="PANTHER" id="PTHR46825:SF9">
    <property type="entry name" value="BETA-LACTAMASE-RELATED DOMAIN-CONTAINING PROTEIN"/>
    <property type="match status" value="1"/>
</dbReference>
<dbReference type="InterPro" id="IPR050491">
    <property type="entry name" value="AmpC-like"/>
</dbReference>
<dbReference type="EMBL" id="VOHK01000008">
    <property type="protein sequence ID" value="TWT17792.1"/>
    <property type="molecule type" value="Genomic_DNA"/>
</dbReference>
<dbReference type="Pfam" id="PF00144">
    <property type="entry name" value="Beta-lactamase"/>
    <property type="match status" value="1"/>
</dbReference>
<keyword evidence="1" id="KW-0812">Transmembrane</keyword>
<proteinExistence type="predicted"/>
<comment type="caution">
    <text evidence="3">The sequence shown here is derived from an EMBL/GenBank/DDBJ whole genome shotgun (WGS) entry which is preliminary data.</text>
</comment>
<dbReference type="InterPro" id="IPR012338">
    <property type="entry name" value="Beta-lactam/transpept-like"/>
</dbReference>
<reference evidence="3 4" key="1">
    <citation type="journal article" date="2008" name="Int. J. Syst. Evol. Microbiol.">
        <title>Luteimonas marina sp. nov., isolated from seawater.</title>
        <authorList>
            <person name="Baik K.S."/>
            <person name="Park S.C."/>
            <person name="Kim M.S."/>
            <person name="Kim E.M."/>
            <person name="Park C."/>
            <person name="Chun J."/>
            <person name="Seong C.N."/>
        </authorList>
    </citation>
    <scope>NUCLEOTIDE SEQUENCE [LARGE SCALE GENOMIC DNA]</scope>
    <source>
        <strain evidence="3 4">FR1330</strain>
    </source>
</reference>
<dbReference type="SUPFAM" id="SSF56601">
    <property type="entry name" value="beta-lactamase/transpeptidase-like"/>
    <property type="match status" value="1"/>
</dbReference>
<evidence type="ECO:0000313" key="3">
    <source>
        <dbReference type="EMBL" id="TWT17792.1"/>
    </source>
</evidence>
<feature type="domain" description="Beta-lactamase-related" evidence="2">
    <location>
        <begin position="95"/>
        <end position="435"/>
    </location>
</feature>
<protein>
    <submittedName>
        <fullName evidence="3">Beta-lactamase family protein</fullName>
    </submittedName>
</protein>
<dbReference type="InterPro" id="IPR001466">
    <property type="entry name" value="Beta-lactam-related"/>
</dbReference>
<accession>A0A5C5TWT2</accession>
<keyword evidence="1" id="KW-0472">Membrane</keyword>
<evidence type="ECO:0000313" key="4">
    <source>
        <dbReference type="Proteomes" id="UP000319980"/>
    </source>
</evidence>
<dbReference type="Proteomes" id="UP000319980">
    <property type="component" value="Unassembled WGS sequence"/>
</dbReference>
<dbReference type="AlphaFoldDB" id="A0A5C5TWT2"/>
<feature type="transmembrane region" description="Helical" evidence="1">
    <location>
        <begin position="555"/>
        <end position="574"/>
    </location>
</feature>
<evidence type="ECO:0000259" key="2">
    <source>
        <dbReference type="Pfam" id="PF00144"/>
    </source>
</evidence>
<keyword evidence="4" id="KW-1185">Reference proteome</keyword>
<name>A0A5C5TWT2_9GAMM</name>
<organism evidence="3 4">
    <name type="scientific">Luteimonas marina</name>
    <dbReference type="NCBI Taxonomy" id="488485"/>
    <lineage>
        <taxon>Bacteria</taxon>
        <taxon>Pseudomonadati</taxon>
        <taxon>Pseudomonadota</taxon>
        <taxon>Gammaproteobacteria</taxon>
        <taxon>Lysobacterales</taxon>
        <taxon>Lysobacteraceae</taxon>
        <taxon>Luteimonas</taxon>
    </lineage>
</organism>
<feature type="transmembrane region" description="Helical" evidence="1">
    <location>
        <begin position="674"/>
        <end position="692"/>
    </location>
</feature>
<feature type="transmembrane region" description="Helical" evidence="1">
    <location>
        <begin position="627"/>
        <end position="653"/>
    </location>
</feature>
<dbReference type="Gene3D" id="3.40.710.10">
    <property type="entry name" value="DD-peptidase/beta-lactamase superfamily"/>
    <property type="match status" value="1"/>
</dbReference>
<keyword evidence="1" id="KW-1133">Transmembrane helix</keyword>
<feature type="transmembrane region" description="Helical" evidence="1">
    <location>
        <begin position="595"/>
        <end position="615"/>
    </location>
</feature>
<evidence type="ECO:0000256" key="1">
    <source>
        <dbReference type="SAM" id="Phobius"/>
    </source>
</evidence>
<dbReference type="PANTHER" id="PTHR46825">
    <property type="entry name" value="D-ALANYL-D-ALANINE-CARBOXYPEPTIDASE/ENDOPEPTIDASE AMPH"/>
    <property type="match status" value="1"/>
</dbReference>